<feature type="region of interest" description="Disordered" evidence="1">
    <location>
        <begin position="20"/>
        <end position="40"/>
    </location>
</feature>
<proteinExistence type="predicted"/>
<organism evidence="3 4">
    <name type="scientific">Chrysochromulina tobinii</name>
    <dbReference type="NCBI Taxonomy" id="1460289"/>
    <lineage>
        <taxon>Eukaryota</taxon>
        <taxon>Haptista</taxon>
        <taxon>Haptophyta</taxon>
        <taxon>Prymnesiophyceae</taxon>
        <taxon>Prymnesiales</taxon>
        <taxon>Chrysochromulinaceae</taxon>
        <taxon>Chrysochromulina</taxon>
    </lineage>
</organism>
<comment type="caution">
    <text evidence="3">The sequence shown here is derived from an EMBL/GenBank/DDBJ whole genome shotgun (WGS) entry which is preliminary data.</text>
</comment>
<dbReference type="Proteomes" id="UP000037460">
    <property type="component" value="Unassembled WGS sequence"/>
</dbReference>
<dbReference type="AlphaFoldDB" id="A0A0M0JHN1"/>
<dbReference type="GO" id="GO:0005794">
    <property type="term" value="C:Golgi apparatus"/>
    <property type="evidence" value="ECO:0007669"/>
    <property type="project" value="TreeGrafter"/>
</dbReference>
<name>A0A0M0JHN1_9EUKA</name>
<dbReference type="Pfam" id="PF03407">
    <property type="entry name" value="Nucleotid_trans"/>
    <property type="match status" value="1"/>
</dbReference>
<protein>
    <submittedName>
        <fullName evidence="3">Glycosyltransferase family 77 protein</fullName>
    </submittedName>
</protein>
<keyword evidence="4" id="KW-1185">Reference proteome</keyword>
<dbReference type="InterPro" id="IPR053250">
    <property type="entry name" value="Glycosyltransferase_77"/>
</dbReference>
<dbReference type="GO" id="GO:0052636">
    <property type="term" value="F:arabinosyltransferase activity"/>
    <property type="evidence" value="ECO:0007669"/>
    <property type="project" value="TreeGrafter"/>
</dbReference>
<dbReference type="PANTHER" id="PTHR46936:SF1">
    <property type="entry name" value="ARABINOSYLTRANSFERASE XEG113"/>
    <property type="match status" value="1"/>
</dbReference>
<dbReference type="PANTHER" id="PTHR46936">
    <property type="entry name" value="ARABINOSYLTRANSFERASE XEG113"/>
    <property type="match status" value="1"/>
</dbReference>
<dbReference type="InterPro" id="IPR005069">
    <property type="entry name" value="Nucl-diP-sugar_transferase"/>
</dbReference>
<feature type="domain" description="Nucleotide-diphospho-sugar transferase" evidence="2">
    <location>
        <begin position="91"/>
        <end position="170"/>
    </location>
</feature>
<dbReference type="EMBL" id="JWZX01002907">
    <property type="protein sequence ID" value="KOO25960.1"/>
    <property type="molecule type" value="Genomic_DNA"/>
</dbReference>
<sequence length="177" mass="19775">MSAAPRASIPTVASPRITSIGRRANASERSQGWRRTLPPESEATVFEHERTLPEIFADVPAGGIVWLTFANTAFQDFAINWAAHVYRLEKQRHMAIAALDRPFQQRLLREGLPYFAHDHGLTGDLRSSVTEFRRLGALKGDLVLRVLRSERCVLLSDVDVIWMANPTSVLGRLGDCP</sequence>
<dbReference type="OrthoDB" id="540503at2759"/>
<keyword evidence="3" id="KW-0808">Transferase</keyword>
<evidence type="ECO:0000313" key="4">
    <source>
        <dbReference type="Proteomes" id="UP000037460"/>
    </source>
</evidence>
<evidence type="ECO:0000256" key="1">
    <source>
        <dbReference type="SAM" id="MobiDB-lite"/>
    </source>
</evidence>
<reference evidence="4" key="1">
    <citation type="journal article" date="2015" name="PLoS Genet.">
        <title>Genome Sequence and Transcriptome Analyses of Chrysochromulina tobin: Metabolic Tools for Enhanced Algal Fitness in the Prominent Order Prymnesiales (Haptophyceae).</title>
        <authorList>
            <person name="Hovde B.T."/>
            <person name="Deodato C.R."/>
            <person name="Hunsperger H.M."/>
            <person name="Ryken S.A."/>
            <person name="Yost W."/>
            <person name="Jha R.K."/>
            <person name="Patterson J."/>
            <person name="Monnat R.J. Jr."/>
            <person name="Barlow S.B."/>
            <person name="Starkenburg S.R."/>
            <person name="Cattolico R.A."/>
        </authorList>
    </citation>
    <scope>NUCLEOTIDE SEQUENCE</scope>
    <source>
        <strain evidence="4">CCMP291</strain>
    </source>
</reference>
<gene>
    <name evidence="3" type="ORF">Ctob_007533</name>
</gene>
<accession>A0A0M0JHN1</accession>
<evidence type="ECO:0000313" key="3">
    <source>
        <dbReference type="EMBL" id="KOO25960.1"/>
    </source>
</evidence>
<evidence type="ECO:0000259" key="2">
    <source>
        <dbReference type="Pfam" id="PF03407"/>
    </source>
</evidence>